<protein>
    <submittedName>
        <fullName evidence="2">Uncharacterized protein</fullName>
    </submittedName>
</protein>
<name>A0A4U6U3I3_SETVI</name>
<sequence>MHVLLLLLICPKISRIPYISRQRKYLNKMNQFKKNVLYTTTERPISVKGWR</sequence>
<dbReference type="Gramene" id="TKW10111">
    <property type="protein sequence ID" value="TKW10111"/>
    <property type="gene ID" value="SEVIR_6G140666v2"/>
</dbReference>
<accession>A0A4U6U3I3</accession>
<evidence type="ECO:0000313" key="2">
    <source>
        <dbReference type="EMBL" id="TKW10111.1"/>
    </source>
</evidence>
<dbReference type="EMBL" id="CM016557">
    <property type="protein sequence ID" value="TKW10111.1"/>
    <property type="molecule type" value="Genomic_DNA"/>
</dbReference>
<keyword evidence="3" id="KW-1185">Reference proteome</keyword>
<dbReference type="Proteomes" id="UP000298652">
    <property type="component" value="Chromosome 6"/>
</dbReference>
<organism evidence="2 3">
    <name type="scientific">Setaria viridis</name>
    <name type="common">Green bristlegrass</name>
    <name type="synonym">Setaria italica subsp. viridis</name>
    <dbReference type="NCBI Taxonomy" id="4556"/>
    <lineage>
        <taxon>Eukaryota</taxon>
        <taxon>Viridiplantae</taxon>
        <taxon>Streptophyta</taxon>
        <taxon>Embryophyta</taxon>
        <taxon>Tracheophyta</taxon>
        <taxon>Spermatophyta</taxon>
        <taxon>Magnoliopsida</taxon>
        <taxon>Liliopsida</taxon>
        <taxon>Poales</taxon>
        <taxon>Poaceae</taxon>
        <taxon>PACMAD clade</taxon>
        <taxon>Panicoideae</taxon>
        <taxon>Panicodae</taxon>
        <taxon>Paniceae</taxon>
        <taxon>Cenchrinae</taxon>
        <taxon>Setaria</taxon>
    </lineage>
</organism>
<reference evidence="2" key="1">
    <citation type="submission" date="2019-03" db="EMBL/GenBank/DDBJ databases">
        <title>WGS assembly of Setaria viridis.</title>
        <authorList>
            <person name="Huang P."/>
            <person name="Jenkins J."/>
            <person name="Grimwood J."/>
            <person name="Barry K."/>
            <person name="Healey A."/>
            <person name="Mamidi S."/>
            <person name="Sreedasyam A."/>
            <person name="Shu S."/>
            <person name="Feldman M."/>
            <person name="Wu J."/>
            <person name="Yu Y."/>
            <person name="Chen C."/>
            <person name="Johnson J."/>
            <person name="Rokhsar D."/>
            <person name="Baxter I."/>
            <person name="Schmutz J."/>
            <person name="Brutnell T."/>
            <person name="Kellogg E."/>
        </authorList>
    </citation>
    <scope>NUCLEOTIDE SEQUENCE [LARGE SCALE GENOMIC DNA]</scope>
</reference>
<dbReference type="AlphaFoldDB" id="A0A4U6U3I3"/>
<evidence type="ECO:0000313" key="3">
    <source>
        <dbReference type="Proteomes" id="UP000298652"/>
    </source>
</evidence>
<proteinExistence type="predicted"/>
<keyword evidence="1" id="KW-0732">Signal</keyword>
<feature type="chain" id="PRO_5020460401" evidence="1">
    <location>
        <begin position="16"/>
        <end position="51"/>
    </location>
</feature>
<feature type="signal peptide" evidence="1">
    <location>
        <begin position="1"/>
        <end position="15"/>
    </location>
</feature>
<evidence type="ECO:0000256" key="1">
    <source>
        <dbReference type="SAM" id="SignalP"/>
    </source>
</evidence>
<gene>
    <name evidence="2" type="ORF">SEVIR_6G140666v2</name>
</gene>